<comment type="caution">
    <text evidence="13">The sequence shown here is derived from an EMBL/GenBank/DDBJ whole genome shotgun (WGS) entry which is preliminary data.</text>
</comment>
<protein>
    <recommendedName>
        <fullName evidence="7">Glycerol dehydrogenase</fullName>
        <ecNumber evidence="6">1.1.1.6</ecNumber>
    </recommendedName>
</protein>
<evidence type="ECO:0000256" key="7">
    <source>
        <dbReference type="ARBA" id="ARBA00040132"/>
    </source>
</evidence>
<dbReference type="NCBIfam" id="NF006941">
    <property type="entry name" value="PRK09423.1"/>
    <property type="match status" value="1"/>
</dbReference>
<evidence type="ECO:0000256" key="10">
    <source>
        <dbReference type="PIRSR" id="PIRSR000112-2"/>
    </source>
</evidence>
<feature type="binding site" evidence="9">
    <location>
        <position position="274"/>
    </location>
    <ligand>
        <name>glycerol</name>
        <dbReference type="ChEBI" id="CHEBI:17754"/>
    </ligand>
</feature>
<dbReference type="PROSITE" id="PS00913">
    <property type="entry name" value="ADH_IRON_1"/>
    <property type="match status" value="1"/>
</dbReference>
<dbReference type="OrthoDB" id="5198708at2"/>
<comment type="similarity">
    <text evidence="1">Belongs to the iron-containing alcohol dehydrogenase family.</text>
</comment>
<dbReference type="EMBL" id="JXBZ01000008">
    <property type="protein sequence ID" value="KJY48517.1"/>
    <property type="molecule type" value="Genomic_DNA"/>
</dbReference>
<evidence type="ECO:0000256" key="5">
    <source>
        <dbReference type="ARBA" id="ARBA00037918"/>
    </source>
</evidence>
<dbReference type="RefSeq" id="WP_045922785.1">
    <property type="nucleotide sequence ID" value="NZ_JBHTHW010000008.1"/>
</dbReference>
<dbReference type="InterPro" id="IPR016205">
    <property type="entry name" value="Glycerol_DH"/>
</dbReference>
<evidence type="ECO:0000256" key="9">
    <source>
        <dbReference type="PIRSR" id="PIRSR000112-1"/>
    </source>
</evidence>
<evidence type="ECO:0000259" key="12">
    <source>
        <dbReference type="Pfam" id="PF00465"/>
    </source>
</evidence>
<feature type="binding site" evidence="10">
    <location>
        <position position="124"/>
    </location>
    <ligand>
        <name>glycerol</name>
        <dbReference type="ChEBI" id="CHEBI:17754"/>
    </ligand>
</feature>
<evidence type="ECO:0000256" key="6">
    <source>
        <dbReference type="ARBA" id="ARBA00039147"/>
    </source>
</evidence>
<evidence type="ECO:0000256" key="1">
    <source>
        <dbReference type="ARBA" id="ARBA00007358"/>
    </source>
</evidence>
<feature type="domain" description="Alcohol dehydrogenase iron-type/glycerol dehydrogenase GldA" evidence="12">
    <location>
        <begin position="12"/>
        <end position="156"/>
    </location>
</feature>
<keyword evidence="14" id="KW-1185">Reference proteome</keyword>
<dbReference type="Gene3D" id="3.40.50.1970">
    <property type="match status" value="1"/>
</dbReference>
<dbReference type="AlphaFoldDB" id="A0A0F4KPD8"/>
<feature type="binding site" evidence="11">
    <location>
        <position position="128"/>
    </location>
    <ligand>
        <name>NAD(+)</name>
        <dbReference type="ChEBI" id="CHEBI:57540"/>
    </ligand>
</feature>
<dbReference type="Gene3D" id="1.20.1090.10">
    <property type="entry name" value="Dehydroquinate synthase-like - alpha domain"/>
    <property type="match status" value="1"/>
</dbReference>
<keyword evidence="2 9" id="KW-0479">Metal-binding</keyword>
<evidence type="ECO:0000256" key="3">
    <source>
        <dbReference type="ARBA" id="ARBA00023002"/>
    </source>
</evidence>
<keyword evidence="3" id="KW-0560">Oxidoreductase</keyword>
<dbReference type="PANTHER" id="PTHR43616:SF5">
    <property type="entry name" value="GLYCEROL DEHYDROGENASE 1"/>
    <property type="match status" value="1"/>
</dbReference>
<feature type="binding site" evidence="10">
    <location>
        <position position="274"/>
    </location>
    <ligand>
        <name>Zn(2+)</name>
        <dbReference type="ChEBI" id="CHEBI:29105"/>
        <note>catalytic</note>
    </ligand>
</feature>
<evidence type="ECO:0000313" key="14">
    <source>
        <dbReference type="Proteomes" id="UP000033695"/>
    </source>
</evidence>
<dbReference type="Pfam" id="PF00465">
    <property type="entry name" value="Fe-ADH"/>
    <property type="match status" value="1"/>
</dbReference>
<dbReference type="GO" id="GO:0046872">
    <property type="term" value="F:metal ion binding"/>
    <property type="evidence" value="ECO:0007669"/>
    <property type="project" value="UniProtKB-KW"/>
</dbReference>
<dbReference type="CDD" id="cd08170">
    <property type="entry name" value="GlyDH"/>
    <property type="match status" value="1"/>
</dbReference>
<feature type="binding site" evidence="11">
    <location>
        <begin position="97"/>
        <end position="101"/>
    </location>
    <ligand>
        <name>NAD(+)</name>
        <dbReference type="ChEBI" id="CHEBI:57540"/>
    </ligand>
</feature>
<feature type="binding site" evidence="9">
    <location>
        <position position="174"/>
    </location>
    <ligand>
        <name>glycerol</name>
        <dbReference type="ChEBI" id="CHEBI:17754"/>
    </ligand>
</feature>
<evidence type="ECO:0000313" key="13">
    <source>
        <dbReference type="EMBL" id="KJY48517.1"/>
    </source>
</evidence>
<keyword evidence="4 11" id="KW-0520">NAD</keyword>
<evidence type="ECO:0000256" key="8">
    <source>
        <dbReference type="ARBA" id="ARBA00049006"/>
    </source>
</evidence>
<evidence type="ECO:0000256" key="4">
    <source>
        <dbReference type="ARBA" id="ARBA00023027"/>
    </source>
</evidence>
<dbReference type="HOGENOM" id="CLU_044754_1_0_9"/>
<comment type="catalytic activity">
    <reaction evidence="8">
        <text>glycerol + NAD(+) = dihydroxyacetone + NADH + H(+)</text>
        <dbReference type="Rhea" id="RHEA:13769"/>
        <dbReference type="ChEBI" id="CHEBI:15378"/>
        <dbReference type="ChEBI" id="CHEBI:16016"/>
        <dbReference type="ChEBI" id="CHEBI:17754"/>
        <dbReference type="ChEBI" id="CHEBI:57540"/>
        <dbReference type="ChEBI" id="CHEBI:57945"/>
        <dbReference type="EC" id="1.1.1.6"/>
    </reaction>
</comment>
<sequence length="373" mass="40842">MKIALPKIFISPANYIQAKDILFNSVTYLKRWGQKLAIVGDDNVYQLVGDRFIAYLKDNDFQVSKLDFGGEASPQAVQKAIDEIDGDIDFVAGIGGGKTLDTAKEIGEKLKINTIIIPTLASTDAPTSRLSVIYNEDGTFNSYKLHTKSPDLVLVDSNIIAHAPTKFLISGFGDALATYYEAQAVYDIKGFNNAIGLDTITSIKIAEASTETIFKYGAQALVANKQQVVTAALDSVIEANILMSGLGFENAGTSVAHTLQNSFPVLKSTKHLMHGEKVAFALLTQMFLQNAATTTINKYLNFFLSVGLPTTLADVGWEKATDEDLLKVTRFAAKPEFYLEQFRFDTSPEALLAAMRAADQYSKDYQNRQLVQS</sequence>
<proteinExistence type="inferred from homology"/>
<feature type="binding site" evidence="11">
    <location>
        <position position="130"/>
    </location>
    <ligand>
        <name>NAD(+)</name>
        <dbReference type="ChEBI" id="CHEBI:57540"/>
    </ligand>
</feature>
<reference evidence="13 14" key="1">
    <citation type="submission" date="2014-12" db="EMBL/GenBank/DDBJ databases">
        <title>Comparative genomics of the lactic acid bacteria isolated from the honey bee gut.</title>
        <authorList>
            <person name="Ellegaard K.M."/>
            <person name="Tamarit D."/>
            <person name="Javelind E."/>
            <person name="Olofsson T."/>
            <person name="Andersson S.G."/>
            <person name="Vasquez A."/>
        </authorList>
    </citation>
    <scope>NUCLEOTIDE SEQUENCE [LARGE SCALE GENOMIC DNA]</scope>
    <source>
        <strain evidence="13 14">Hon2</strain>
    </source>
</reference>
<gene>
    <name evidence="13" type="ORF">JG29_09160</name>
</gene>
<dbReference type="SUPFAM" id="SSF56796">
    <property type="entry name" value="Dehydroquinate synthase-like"/>
    <property type="match status" value="1"/>
</dbReference>
<comment type="pathway">
    <text evidence="5">Polyol metabolism; glycerol fermentation; glycerone phosphate from glycerol (oxidative route): step 1/2.</text>
</comment>
<dbReference type="GO" id="GO:0008888">
    <property type="term" value="F:glycerol dehydrogenase (NAD+) activity"/>
    <property type="evidence" value="ECO:0007669"/>
    <property type="project" value="UniProtKB-EC"/>
</dbReference>
<evidence type="ECO:0000256" key="2">
    <source>
        <dbReference type="ARBA" id="ARBA00022723"/>
    </source>
</evidence>
<feature type="binding site" evidence="11">
    <location>
        <begin position="119"/>
        <end position="122"/>
    </location>
    <ligand>
        <name>NAD(+)</name>
        <dbReference type="ChEBI" id="CHEBI:57540"/>
    </ligand>
</feature>
<dbReference type="Proteomes" id="UP000033695">
    <property type="component" value="Unassembled WGS sequence"/>
</dbReference>
<name>A0A0F4KPD8_9LACO</name>
<feature type="binding site" evidence="11">
    <location>
        <position position="134"/>
    </location>
    <ligand>
        <name>NAD(+)</name>
        <dbReference type="ChEBI" id="CHEBI:57540"/>
    </ligand>
</feature>
<keyword evidence="9" id="KW-0862">Zinc</keyword>
<dbReference type="InterPro" id="IPR018211">
    <property type="entry name" value="ADH_Fe_CS"/>
</dbReference>
<evidence type="ECO:0000256" key="11">
    <source>
        <dbReference type="PIRSR" id="PIRSR000112-3"/>
    </source>
</evidence>
<organism evidence="13 14">
    <name type="scientific">Bombilactobacillus mellis</name>
    <dbReference type="NCBI Taxonomy" id="1218508"/>
    <lineage>
        <taxon>Bacteria</taxon>
        <taxon>Bacillati</taxon>
        <taxon>Bacillota</taxon>
        <taxon>Bacilli</taxon>
        <taxon>Lactobacillales</taxon>
        <taxon>Lactobacillaceae</taxon>
        <taxon>Bombilactobacillus</taxon>
    </lineage>
</organism>
<dbReference type="InterPro" id="IPR001670">
    <property type="entry name" value="ADH_Fe/GldA"/>
</dbReference>
<dbReference type="EC" id="1.1.1.6" evidence="6"/>
<feature type="binding site" evidence="9">
    <location>
        <position position="257"/>
    </location>
    <ligand>
        <name>glycerol</name>
        <dbReference type="ChEBI" id="CHEBI:17754"/>
    </ligand>
</feature>
<dbReference type="PANTHER" id="PTHR43616">
    <property type="entry name" value="GLYCEROL DEHYDROGENASE"/>
    <property type="match status" value="1"/>
</dbReference>
<dbReference type="PIRSF" id="PIRSF000112">
    <property type="entry name" value="Glycerol_dehydrogenase"/>
    <property type="match status" value="1"/>
</dbReference>
<accession>A0A0F4KPD8</accession>
<feature type="binding site" evidence="11">
    <location>
        <position position="41"/>
    </location>
    <ligand>
        <name>NAD(+)</name>
        <dbReference type="ChEBI" id="CHEBI:57540"/>
    </ligand>
</feature>
<dbReference type="STRING" id="1218508.JG29_09160"/>
<dbReference type="PATRIC" id="fig|1218508.4.peg.900"/>
<comment type="cofactor">
    <cofactor evidence="9">
        <name>Zn(2+)</name>
        <dbReference type="ChEBI" id="CHEBI:29105"/>
    </cofactor>
    <text evidence="9">Binds 1 zinc ion per subunit.</text>
</comment>